<keyword evidence="6" id="KW-0788">Thiol protease</keyword>
<evidence type="ECO:0000256" key="6">
    <source>
        <dbReference type="ARBA" id="ARBA00022807"/>
    </source>
</evidence>
<dbReference type="PROSITE" id="PS50802">
    <property type="entry name" value="OTU"/>
    <property type="match status" value="1"/>
</dbReference>
<accession>A0A7S9KR60</accession>
<evidence type="ECO:0000256" key="2">
    <source>
        <dbReference type="ARBA" id="ARBA00012759"/>
    </source>
</evidence>
<feature type="region of interest" description="Disordered" evidence="7">
    <location>
        <begin position="1"/>
        <end position="27"/>
    </location>
</feature>
<feature type="compositionally biased region" description="Low complexity" evidence="7">
    <location>
        <begin position="10"/>
        <end position="27"/>
    </location>
</feature>
<dbReference type="GO" id="GO:0006508">
    <property type="term" value="P:proteolysis"/>
    <property type="evidence" value="ECO:0007669"/>
    <property type="project" value="UniProtKB-KW"/>
</dbReference>
<feature type="compositionally biased region" description="Acidic residues" evidence="7">
    <location>
        <begin position="626"/>
        <end position="636"/>
    </location>
</feature>
<dbReference type="InterPro" id="IPR003323">
    <property type="entry name" value="OTU_dom"/>
</dbReference>
<feature type="domain" description="OTU" evidence="8">
    <location>
        <begin position="214"/>
        <end position="424"/>
    </location>
</feature>
<feature type="compositionally biased region" description="Low complexity" evidence="7">
    <location>
        <begin position="59"/>
        <end position="109"/>
    </location>
</feature>
<reference evidence="9 10" key="1">
    <citation type="journal article" date="2018" name="PLoS Genet.">
        <title>Repeat elements organise 3D genome structure and mediate transcription in the filamentous fungus Epichloe festucae.</title>
        <authorList>
            <person name="Winter D.J."/>
            <person name="Ganley A.R.D."/>
            <person name="Young C.A."/>
            <person name="Liachko I."/>
            <person name="Schardl C.L."/>
            <person name="Dupont P.Y."/>
            <person name="Berry D."/>
            <person name="Ram A."/>
            <person name="Scott B."/>
            <person name="Cox M.P."/>
        </authorList>
    </citation>
    <scope>NUCLEOTIDE SEQUENCE [LARGE SCALE GENOMIC DNA]</scope>
    <source>
        <strain evidence="9 10">Fl1</strain>
    </source>
</reference>
<dbReference type="CDD" id="cd22749">
    <property type="entry name" value="Otubain_C65"/>
    <property type="match status" value="1"/>
</dbReference>
<name>A0A7S9KR60_EPIFF</name>
<dbReference type="GO" id="GO:0004843">
    <property type="term" value="F:cysteine-type deubiquitinase activity"/>
    <property type="evidence" value="ECO:0007669"/>
    <property type="project" value="UniProtKB-EC"/>
</dbReference>
<keyword evidence="5" id="KW-0378">Hydrolase</keyword>
<dbReference type="EMBL" id="CP031386">
    <property type="protein sequence ID" value="QPG98671.1"/>
    <property type="molecule type" value="Genomic_DNA"/>
</dbReference>
<keyword evidence="10" id="KW-1185">Reference proteome</keyword>
<evidence type="ECO:0000256" key="4">
    <source>
        <dbReference type="ARBA" id="ARBA00022786"/>
    </source>
</evidence>
<evidence type="ECO:0000313" key="9">
    <source>
        <dbReference type="EMBL" id="QPG98671.1"/>
    </source>
</evidence>
<evidence type="ECO:0000256" key="7">
    <source>
        <dbReference type="SAM" id="MobiDB-lite"/>
    </source>
</evidence>
<sequence length="651" mass="70667">MFQPQPSPFPSSSSSSSSFFSSSSLPSSHGLDLAPVFDHLYPAAHAGGGEQQPSPTHRALSPQFLAQAQAQAQAHNSYNSSSYSYSHSHRSASSPSSPPSSCAAAALNPQPHLHSNQRLTQHPSPSEDPSVGHSLHPHPHPHPHNPPPPRPHGSMEDQTTHDMVAQQEAAKDYHPEIQGPLVGDKTPSHAIAQEYAKADPVYIEKTTTLPETYSHYRPIQGDGNCGWRAIGFSYFEKLIEGGDQAQVEGEVARLKSLNHLLATVGGYSYFEDFAEEAFDLLRQVATIIDNPESAHEVVRQRWNDAGVEGSLIFYFRFLAATFLKANAATYEPFIPGGQTIATYCSQNIEMVNREIEQLGIIALVNILLKPLNFVLEIAYLDRSPGSQVNRYRFPDEANEKDVTDLGPIIHLLYRPDHYDILYRSFPVHLPATTSSSSPPPPQLTVHVNRVAGFTHNTAFTNTAAALGAFSTLDFGALSMIPGISNGGGDALASIMSMSAAPATATSVVGNGFSPSQQDAWINPYASEVQSAEGESRASQPPPVIAAVHQASQSAPLTPVTNLVSHQQLAPHATTTAAGGAGYPIRFSPHQLEYENKSFPEPTFQVTTNTFKNSVWNRAHYGNPDFQPEEWNPEEDGVDTRLVGKRRARKDS</sequence>
<dbReference type="InterPro" id="IPR042468">
    <property type="entry name" value="Peptidase_C65_otubain_sub1"/>
</dbReference>
<dbReference type="Gene3D" id="3.30.200.60">
    <property type="entry name" value="Peptidase C65 Otubain, subdomain 1"/>
    <property type="match status" value="1"/>
</dbReference>
<dbReference type="AlphaFoldDB" id="A0A7S9KR60"/>
<dbReference type="Gene3D" id="1.20.1300.20">
    <property type="entry name" value="Peptidase C65 Otubain, subdomain 2"/>
    <property type="match status" value="1"/>
</dbReference>
<gene>
    <name evidence="9" type="ORF">C2857_007849</name>
</gene>
<keyword evidence="4" id="KW-0833">Ubl conjugation pathway</keyword>
<dbReference type="Pfam" id="PF10275">
    <property type="entry name" value="Peptidase_C65"/>
    <property type="match status" value="1"/>
</dbReference>
<evidence type="ECO:0000256" key="5">
    <source>
        <dbReference type="ARBA" id="ARBA00022801"/>
    </source>
</evidence>
<feature type="compositionally biased region" description="Polar residues" evidence="7">
    <location>
        <begin position="113"/>
        <end position="124"/>
    </location>
</feature>
<dbReference type="PANTHER" id="PTHR12931:SF15">
    <property type="entry name" value="UBIQUITIN THIOESTERASE OTUBAIN-LIKE"/>
    <property type="match status" value="1"/>
</dbReference>
<feature type="region of interest" description="Disordered" evidence="7">
    <location>
        <begin position="43"/>
        <end position="159"/>
    </location>
</feature>
<evidence type="ECO:0000313" key="10">
    <source>
        <dbReference type="Proteomes" id="UP000594364"/>
    </source>
</evidence>
<evidence type="ECO:0000259" key="8">
    <source>
        <dbReference type="PROSITE" id="PS50802"/>
    </source>
</evidence>
<evidence type="ECO:0000256" key="1">
    <source>
        <dbReference type="ARBA" id="ARBA00000707"/>
    </source>
</evidence>
<feature type="region of interest" description="Disordered" evidence="7">
    <location>
        <begin position="620"/>
        <end position="651"/>
    </location>
</feature>
<dbReference type="GO" id="GO:0071108">
    <property type="term" value="P:protein K48-linked deubiquitination"/>
    <property type="evidence" value="ECO:0007669"/>
    <property type="project" value="TreeGrafter"/>
</dbReference>
<dbReference type="GO" id="GO:0043130">
    <property type="term" value="F:ubiquitin binding"/>
    <property type="evidence" value="ECO:0007669"/>
    <property type="project" value="TreeGrafter"/>
</dbReference>
<comment type="catalytic activity">
    <reaction evidence="1">
        <text>Thiol-dependent hydrolysis of ester, thioester, amide, peptide and isopeptide bonds formed by the C-terminal Gly of ubiquitin (a 76-residue protein attached to proteins as an intracellular targeting signal).</text>
        <dbReference type="EC" id="3.4.19.12"/>
    </reaction>
</comment>
<dbReference type="GO" id="GO:0005634">
    <property type="term" value="C:nucleus"/>
    <property type="evidence" value="ECO:0007669"/>
    <property type="project" value="TreeGrafter"/>
</dbReference>
<dbReference type="EC" id="3.4.19.12" evidence="2"/>
<evidence type="ECO:0000256" key="3">
    <source>
        <dbReference type="ARBA" id="ARBA00022670"/>
    </source>
</evidence>
<dbReference type="PANTHER" id="PTHR12931">
    <property type="entry name" value="UBIQUITIN THIOLESTERASE PROTEIN OTUB"/>
    <property type="match status" value="1"/>
</dbReference>
<dbReference type="InterPro" id="IPR019400">
    <property type="entry name" value="Peptidase_C65_otubain"/>
</dbReference>
<feature type="compositionally biased region" description="Basic residues" evidence="7">
    <location>
        <begin position="642"/>
        <end position="651"/>
    </location>
</feature>
<dbReference type="SUPFAM" id="SSF54001">
    <property type="entry name" value="Cysteine proteinases"/>
    <property type="match status" value="1"/>
</dbReference>
<dbReference type="InterPro" id="IPR042467">
    <property type="entry name" value="Peptidase_C65_otubain_sub2"/>
</dbReference>
<keyword evidence="3" id="KW-0645">Protease</keyword>
<organism evidence="9 10">
    <name type="scientific">Epichloe festucae (strain Fl1)</name>
    <dbReference type="NCBI Taxonomy" id="877507"/>
    <lineage>
        <taxon>Eukaryota</taxon>
        <taxon>Fungi</taxon>
        <taxon>Dikarya</taxon>
        <taxon>Ascomycota</taxon>
        <taxon>Pezizomycotina</taxon>
        <taxon>Sordariomycetes</taxon>
        <taxon>Hypocreomycetidae</taxon>
        <taxon>Hypocreales</taxon>
        <taxon>Clavicipitaceae</taxon>
        <taxon>Epichloe</taxon>
    </lineage>
</organism>
<proteinExistence type="predicted"/>
<dbReference type="OrthoDB" id="18915at2759"/>
<protein>
    <recommendedName>
        <fullName evidence="2">ubiquitinyl hydrolase 1</fullName>
        <ecNumber evidence="2">3.4.19.12</ecNumber>
    </recommendedName>
</protein>
<dbReference type="InterPro" id="IPR038765">
    <property type="entry name" value="Papain-like_cys_pep_sf"/>
</dbReference>
<dbReference type="Proteomes" id="UP000594364">
    <property type="component" value="Chromosome 2"/>
</dbReference>